<dbReference type="EMBL" id="MF061168">
    <property type="protein sequence ID" value="ASA34344.1"/>
    <property type="molecule type" value="Genomic_DNA"/>
</dbReference>
<organism evidence="1">
    <name type="scientific">Cyanea leptostegia</name>
    <dbReference type="NCBI Taxonomy" id="138111"/>
    <lineage>
        <taxon>Eukaryota</taxon>
        <taxon>Viridiplantae</taxon>
        <taxon>Streptophyta</taxon>
        <taxon>Embryophyta</taxon>
        <taxon>Tracheophyta</taxon>
        <taxon>Spermatophyta</taxon>
        <taxon>Magnoliopsida</taxon>
        <taxon>eudicotyledons</taxon>
        <taxon>Gunneridae</taxon>
        <taxon>Pentapetalae</taxon>
        <taxon>asterids</taxon>
        <taxon>campanulids</taxon>
        <taxon>Asterales</taxon>
        <taxon>Campanulaceae</taxon>
        <taxon>Cyanea</taxon>
    </lineage>
</organism>
<keyword evidence="1" id="KW-0934">Plastid</keyword>
<proteinExistence type="predicted"/>
<gene>
    <name evidence="1" type="primary">ORF225</name>
    <name evidence="1" type="ORF">Cya_lep1Pt0565</name>
</gene>
<dbReference type="AlphaFoldDB" id="A0A1Z2QS83"/>
<dbReference type="GeneID" id="33367440"/>
<accession>A0A1Z2QS83</accession>
<sequence>MNFNDYPRKVLRLFVTMTLHSLIARLALRYLLTWGKETNSLRHRIALTYLLHKGLETNSLFDRLVLTYVLNGGFDTNFALNKLVRAYLVNKGFDTNYLFNTIARAFTRLLKTGLKTSNLFDKMAFIYLLTRCNEAIHKGVSVRGFGDVFDFARVEGGNLIDRNLQRISKTPRTWKTAKIAVAYRALEVFYEENIDYFRYIMELGYWTGALERLRQLEKEENSESD</sequence>
<reference evidence="1" key="1">
    <citation type="journal article" date="2017" name="Am. J. Bot.">
        <title>The East Asian origin of the giant lobelias.</title>
        <authorList>
            <person name="Knox E.B."/>
            <person name="Li C."/>
        </authorList>
    </citation>
    <scope>NUCLEOTIDE SEQUENCE</scope>
</reference>
<name>A0A1Z2QS83_9ASTR</name>
<evidence type="ECO:0000313" key="1">
    <source>
        <dbReference type="EMBL" id="ASA34344.1"/>
    </source>
</evidence>
<geneLocation type="plastid" evidence="1"/>
<dbReference type="RefSeq" id="YP_009403151.1">
    <property type="nucleotide sequence ID" value="NC_035356.1"/>
</dbReference>
<protein>
    <submittedName>
        <fullName evidence="1">Uncharacterized protein</fullName>
    </submittedName>
</protein>